<organism evidence="1 2">
    <name type="scientific">Eleusine coracana subsp. coracana</name>
    <dbReference type="NCBI Taxonomy" id="191504"/>
    <lineage>
        <taxon>Eukaryota</taxon>
        <taxon>Viridiplantae</taxon>
        <taxon>Streptophyta</taxon>
        <taxon>Embryophyta</taxon>
        <taxon>Tracheophyta</taxon>
        <taxon>Spermatophyta</taxon>
        <taxon>Magnoliopsida</taxon>
        <taxon>Liliopsida</taxon>
        <taxon>Poales</taxon>
        <taxon>Poaceae</taxon>
        <taxon>PACMAD clade</taxon>
        <taxon>Chloridoideae</taxon>
        <taxon>Cynodonteae</taxon>
        <taxon>Eleusininae</taxon>
        <taxon>Eleusine</taxon>
    </lineage>
</organism>
<dbReference type="Gene3D" id="3.40.800.20">
    <property type="entry name" value="Histone deacetylase domain"/>
    <property type="match status" value="1"/>
</dbReference>
<dbReference type="InterPro" id="IPR023696">
    <property type="entry name" value="Ureohydrolase_dom_sf"/>
</dbReference>
<evidence type="ECO:0000313" key="2">
    <source>
        <dbReference type="Proteomes" id="UP001054889"/>
    </source>
</evidence>
<sequence length="88" mass="10142">MHLAVSSRHPFDSSKWGRVWNFLVETRFLQKDLIVEPLEASELLVVHSESYLNSIKSSEKVAHIIEVQAVALLPISLVQQKLLYPFRK</sequence>
<evidence type="ECO:0008006" key="3">
    <source>
        <dbReference type="Google" id="ProtNLM"/>
    </source>
</evidence>
<dbReference type="AlphaFoldDB" id="A0AAV5EA50"/>
<reference evidence="1" key="2">
    <citation type="submission" date="2021-12" db="EMBL/GenBank/DDBJ databases">
        <title>Resequencing data analysis of finger millet.</title>
        <authorList>
            <person name="Hatakeyama M."/>
            <person name="Aluri S."/>
            <person name="Balachadran M.T."/>
            <person name="Sivarajan S.R."/>
            <person name="Poveda L."/>
            <person name="Shimizu-Inatsugi R."/>
            <person name="Schlapbach R."/>
            <person name="Sreeman S.M."/>
            <person name="Shimizu K.K."/>
        </authorList>
    </citation>
    <scope>NUCLEOTIDE SEQUENCE</scope>
</reference>
<evidence type="ECO:0000313" key="1">
    <source>
        <dbReference type="EMBL" id="GJN19365.1"/>
    </source>
</evidence>
<dbReference type="InterPro" id="IPR037138">
    <property type="entry name" value="His_deacetylse_dom_sf"/>
</dbReference>
<dbReference type="SUPFAM" id="SSF52768">
    <property type="entry name" value="Arginase/deacetylase"/>
    <property type="match status" value="1"/>
</dbReference>
<name>A0AAV5EA50_ELECO</name>
<reference evidence="1" key="1">
    <citation type="journal article" date="2018" name="DNA Res.">
        <title>Multiple hybrid de novo genome assembly of finger millet, an orphan allotetraploid crop.</title>
        <authorList>
            <person name="Hatakeyama M."/>
            <person name="Aluri S."/>
            <person name="Balachadran M.T."/>
            <person name="Sivarajan S.R."/>
            <person name="Patrignani A."/>
            <person name="Gruter S."/>
            <person name="Poveda L."/>
            <person name="Shimizu-Inatsugi R."/>
            <person name="Baeten J."/>
            <person name="Francoijs K.J."/>
            <person name="Nataraja K.N."/>
            <person name="Reddy Y.A.N."/>
            <person name="Phadnis S."/>
            <person name="Ravikumar R.L."/>
            <person name="Schlapbach R."/>
            <person name="Sreeman S.M."/>
            <person name="Shimizu K.K."/>
        </authorList>
    </citation>
    <scope>NUCLEOTIDE SEQUENCE</scope>
</reference>
<protein>
    <recommendedName>
        <fullName evidence="3">Histone deacetylase</fullName>
    </recommendedName>
</protein>
<proteinExistence type="predicted"/>
<dbReference type="EMBL" id="BQKI01000074">
    <property type="protein sequence ID" value="GJN19365.1"/>
    <property type="molecule type" value="Genomic_DNA"/>
</dbReference>
<dbReference type="Proteomes" id="UP001054889">
    <property type="component" value="Unassembled WGS sequence"/>
</dbReference>
<gene>
    <name evidence="1" type="primary">gb06634</name>
    <name evidence="1" type="ORF">PR202_gb06634</name>
</gene>
<comment type="caution">
    <text evidence="1">The sequence shown here is derived from an EMBL/GenBank/DDBJ whole genome shotgun (WGS) entry which is preliminary data.</text>
</comment>
<keyword evidence="2" id="KW-1185">Reference proteome</keyword>
<accession>A0AAV5EA50</accession>